<keyword evidence="1" id="KW-0732">Signal</keyword>
<dbReference type="RefSeq" id="WP_191043285.1">
    <property type="nucleotide sequence ID" value="NZ_JACXAA010000027.1"/>
</dbReference>
<evidence type="ECO:0000256" key="1">
    <source>
        <dbReference type="SAM" id="SignalP"/>
    </source>
</evidence>
<comment type="caution">
    <text evidence="2">The sequence shown here is derived from an EMBL/GenBank/DDBJ whole genome shotgun (WGS) entry which is preliminary data.</text>
</comment>
<evidence type="ECO:0000313" key="3">
    <source>
        <dbReference type="Proteomes" id="UP000653797"/>
    </source>
</evidence>
<accession>A0A927B9M1</accession>
<dbReference type="AlphaFoldDB" id="A0A927B9M1"/>
<evidence type="ECO:0000313" key="2">
    <source>
        <dbReference type="EMBL" id="MBD2757662.1"/>
    </source>
</evidence>
<dbReference type="EMBL" id="JACXAA010000027">
    <property type="protein sequence ID" value="MBD2757662.1"/>
    <property type="molecule type" value="Genomic_DNA"/>
</dbReference>
<dbReference type="Proteomes" id="UP000653797">
    <property type="component" value="Unassembled WGS sequence"/>
</dbReference>
<name>A0A927B9M1_9BACT</name>
<keyword evidence="3" id="KW-1185">Reference proteome</keyword>
<protein>
    <recommendedName>
        <fullName evidence="4">DUF4468 domain-containing protein</fullName>
    </recommendedName>
</protein>
<gene>
    <name evidence="2" type="ORF">IC230_32625</name>
</gene>
<organism evidence="2 3">
    <name type="scientific">Spirosoma validum</name>
    <dbReference type="NCBI Taxonomy" id="2771355"/>
    <lineage>
        <taxon>Bacteria</taxon>
        <taxon>Pseudomonadati</taxon>
        <taxon>Bacteroidota</taxon>
        <taxon>Cytophagia</taxon>
        <taxon>Cytophagales</taxon>
        <taxon>Cytophagaceae</taxon>
        <taxon>Spirosoma</taxon>
    </lineage>
</organism>
<evidence type="ECO:0008006" key="4">
    <source>
        <dbReference type="Google" id="ProtNLM"/>
    </source>
</evidence>
<feature type="signal peptide" evidence="1">
    <location>
        <begin position="1"/>
        <end position="18"/>
    </location>
</feature>
<sequence length="238" mass="26916">MVFRSALLIGLLATLRFASYGQCVVSQDDQTRVITTCTFYEANDGLLMNRPDRIQGASHVVYLGSQYFGYPIWQAGSLEMSDPKKSIPCRIAFNLVTNEIRCQFAGDSSAYAILPDAFTINGLRFVSRVNTQTGKAERAYYMVLYAGKTRLLKQFKCSLRMRDKDVYTLDEAFNGEFVQQQTYYIQRNNGSLEPVTLSRKSVLDVLADQATILKRILTKKKLTDHELAGAVAYYDGFR</sequence>
<reference evidence="2" key="1">
    <citation type="submission" date="2020-09" db="EMBL/GenBank/DDBJ databases">
        <authorList>
            <person name="Kim M.K."/>
        </authorList>
    </citation>
    <scope>NUCLEOTIDE SEQUENCE</scope>
    <source>
        <strain evidence="2">BT704</strain>
    </source>
</reference>
<feature type="chain" id="PRO_5037681535" description="DUF4468 domain-containing protein" evidence="1">
    <location>
        <begin position="19"/>
        <end position="238"/>
    </location>
</feature>
<proteinExistence type="predicted"/>